<dbReference type="OrthoDB" id="9806359at2"/>
<dbReference type="AlphaFoldDB" id="A0A021W1F9"/>
<dbReference type="InterPro" id="IPR008928">
    <property type="entry name" value="6-hairpin_glycosidase_sf"/>
</dbReference>
<evidence type="ECO:0000313" key="3">
    <source>
        <dbReference type="EMBL" id="EYR65167.1"/>
    </source>
</evidence>
<dbReference type="InterPro" id="IPR012341">
    <property type="entry name" value="6hp_glycosidase-like_sf"/>
</dbReference>
<dbReference type="SUPFAM" id="SSF48208">
    <property type="entry name" value="Six-hairpin glycosidases"/>
    <property type="match status" value="1"/>
</dbReference>
<evidence type="ECO:0000313" key="4">
    <source>
        <dbReference type="Proteomes" id="UP000019753"/>
    </source>
</evidence>
<organism evidence="3 4">
    <name type="scientific">Actinotalea ferrariae CF5-4</name>
    <dbReference type="NCBI Taxonomy" id="948458"/>
    <lineage>
        <taxon>Bacteria</taxon>
        <taxon>Bacillati</taxon>
        <taxon>Actinomycetota</taxon>
        <taxon>Actinomycetes</taxon>
        <taxon>Micrococcales</taxon>
        <taxon>Cellulomonadaceae</taxon>
        <taxon>Actinotalea</taxon>
    </lineage>
</organism>
<sequence>MTRPGDADHLTAQRADLLRFAAGAEHPDGFGYLDEDGRIDPARPVELWITCRMTHVFSLGALADEPPADGGPSRAELLRLAAHGVAALRGALHDDAHGGWFAAVHPDGTVDDRKQAYGHAFVVLAASSATAAGVDGAEELLADALAVHEQRFWDDTAGLAVEEWDAAWTTLDTYRGVNANMHTVEAYLAAGDVTGEQLWHRRAARIGAHVVGWARANDWRIPEHFDADWTPLLEHHRDRPADPFRPYGATVGHGLEWARLLVAVDRSLGNGAPEGLVDAAVALTERAVADGWAVDGADGFVYTTDWSGQPVVRTRMHWVAAEAVSTAYVLHRVTGDERWADDAASWWAYVDRYLVDHERGSWHHELDTGNRVSGEVWPGKPDAYHAYQAAVLPLLPVVPSFATALRLRRSRGGTDVSTH</sequence>
<dbReference type="InterPro" id="IPR010819">
    <property type="entry name" value="AGE/CE"/>
</dbReference>
<protein>
    <submittedName>
        <fullName evidence="3">N-acyl-D-glucosamine 2-epimerase</fullName>
    </submittedName>
</protein>
<accession>A0A021W1F9</accession>
<dbReference type="GO" id="GO:0005975">
    <property type="term" value="P:carbohydrate metabolic process"/>
    <property type="evidence" value="ECO:0007669"/>
    <property type="project" value="InterPro"/>
</dbReference>
<gene>
    <name evidence="3" type="ORF">N866_10170</name>
</gene>
<comment type="caution">
    <text evidence="3">The sequence shown here is derived from an EMBL/GenBank/DDBJ whole genome shotgun (WGS) entry which is preliminary data.</text>
</comment>
<dbReference type="PANTHER" id="PTHR15108">
    <property type="entry name" value="N-ACYLGLUCOSAMINE-2-EPIMERASE"/>
    <property type="match status" value="1"/>
</dbReference>
<dbReference type="Pfam" id="PF07221">
    <property type="entry name" value="GlcNAc_2-epim"/>
    <property type="match status" value="1"/>
</dbReference>
<name>A0A021W1F9_9CELL</name>
<keyword evidence="4" id="KW-1185">Reference proteome</keyword>
<keyword evidence="2" id="KW-0413">Isomerase</keyword>
<dbReference type="GO" id="GO:0016853">
    <property type="term" value="F:isomerase activity"/>
    <property type="evidence" value="ECO:0007669"/>
    <property type="project" value="UniProtKB-KW"/>
</dbReference>
<reference evidence="3 4" key="1">
    <citation type="submission" date="2014-01" db="EMBL/GenBank/DDBJ databases">
        <title>Actinotalea ferrariae CF5-4.</title>
        <authorList>
            <person name="Chen F."/>
            <person name="Li Y."/>
            <person name="Wang G."/>
        </authorList>
    </citation>
    <scope>NUCLEOTIDE SEQUENCE [LARGE SCALE GENOMIC DNA]</scope>
    <source>
        <strain evidence="3 4">CF5-4</strain>
    </source>
</reference>
<dbReference type="Proteomes" id="UP000019753">
    <property type="component" value="Unassembled WGS sequence"/>
</dbReference>
<evidence type="ECO:0000256" key="2">
    <source>
        <dbReference type="ARBA" id="ARBA00023235"/>
    </source>
</evidence>
<dbReference type="RefSeq" id="WP_034221332.1">
    <property type="nucleotide sequence ID" value="NZ_AXCW01000003.1"/>
</dbReference>
<proteinExistence type="inferred from homology"/>
<comment type="similarity">
    <text evidence="1">Belongs to the N-acylglucosamine 2-epimerase family.</text>
</comment>
<dbReference type="EMBL" id="AXCW01000003">
    <property type="protein sequence ID" value="EYR65167.1"/>
    <property type="molecule type" value="Genomic_DNA"/>
</dbReference>
<evidence type="ECO:0000256" key="1">
    <source>
        <dbReference type="ARBA" id="ARBA00008558"/>
    </source>
</evidence>
<dbReference type="Gene3D" id="1.50.10.10">
    <property type="match status" value="1"/>
</dbReference>